<accession>G8EYB7</accession>
<sequence>MKLQDHIAIWERKVPDELCDRMIEHIDNSDLTPNMGNDKTLREDACVFLLSNREEDLEFYNEINQFLSSALAEYLNQYSSLRGAFFTNPEIKLQKTEPGQGYHLWHCERNALQFVMRELVWSIYLNDVPEGEGETEFIYQKFRYQPKKGDILIWPASYTHTHRGNPPYTHNKYIATGWFLHTPVGGIKIMDDCKRENVPVKTFTDSDV</sequence>
<dbReference type="Gene3D" id="2.60.120.620">
    <property type="entry name" value="q2cbj1_9rhob like domain"/>
    <property type="match status" value="1"/>
</dbReference>
<gene>
    <name evidence="2" type="ORF">SXFG_00259</name>
</gene>
<organism evidence="2 3">
    <name type="scientific">Synechococcus phage S-CAM8</name>
    <dbReference type="NCBI Taxonomy" id="754038"/>
    <lineage>
        <taxon>Viruses</taxon>
        <taxon>Duplodnaviria</taxon>
        <taxon>Heunggongvirae</taxon>
        <taxon>Uroviricota</taxon>
        <taxon>Caudoviricetes</taxon>
        <taxon>Pantevenvirales</taxon>
        <taxon>Kyanoviridae</taxon>
        <taxon>Neritesvirus</taxon>
        <taxon>Neritesvirus scam8</taxon>
    </lineage>
</organism>
<proteinExistence type="predicted"/>
<dbReference type="EMBL" id="JF974299">
    <property type="protein sequence ID" value="AET72807.1"/>
    <property type="molecule type" value="Genomic_DNA"/>
</dbReference>
<name>G8EYB7_9CAUD</name>
<dbReference type="Pfam" id="PF13640">
    <property type="entry name" value="2OG-FeII_Oxy_3"/>
    <property type="match status" value="1"/>
</dbReference>
<evidence type="ECO:0000313" key="2">
    <source>
        <dbReference type="EMBL" id="AET72807.1"/>
    </source>
</evidence>
<evidence type="ECO:0000259" key="1">
    <source>
        <dbReference type="Pfam" id="PF13640"/>
    </source>
</evidence>
<dbReference type="InterPro" id="IPR044862">
    <property type="entry name" value="Pro_4_hyd_alph_FE2OG_OXY"/>
</dbReference>
<evidence type="ECO:0000313" key="3">
    <source>
        <dbReference type="Proteomes" id="UP000297591"/>
    </source>
</evidence>
<protein>
    <recommendedName>
        <fullName evidence="1">Prolyl 4-hydroxylase alpha subunit Fe(2+) 2OG dioxygenase domain-containing protein</fullName>
    </recommendedName>
</protein>
<feature type="domain" description="Prolyl 4-hydroxylase alpha subunit Fe(2+) 2OG dioxygenase" evidence="1">
    <location>
        <begin position="99"/>
        <end position="179"/>
    </location>
</feature>
<reference evidence="2 3" key="1">
    <citation type="submission" date="2010-12" db="EMBL/GenBank/DDBJ databases">
        <title>The Genome Sequence of Synechococcus phage S-CAM8 0608SB47.</title>
        <authorList>
            <consortium name="The Broad Institute Genome Sequencing Platform"/>
            <person name="Henn M.R."/>
            <person name="Martiny J."/>
            <person name="Weihe C."/>
            <person name="Levin J."/>
            <person name="Malboeuf C."/>
            <person name="Casali M."/>
            <person name="Russ C."/>
            <person name="Lennon N."/>
            <person name="Chapman S.B."/>
            <person name="Erlich R."/>
            <person name="Young S.K."/>
            <person name="Yandava C."/>
            <person name="Zeng Q."/>
            <person name="Alvarado L."/>
            <person name="Anderson S."/>
            <person name="Berlin A."/>
            <person name="Chen Z."/>
            <person name="Freedman E."/>
            <person name="Gellesch M."/>
            <person name="Goldberg J."/>
            <person name="Green L."/>
            <person name="Griggs A."/>
            <person name="Gujja S."/>
            <person name="Heilman E.R."/>
            <person name="Heiman D."/>
            <person name="Hollinger A."/>
            <person name="Howarth C."/>
            <person name="Larson L."/>
            <person name="Mehta T."/>
            <person name="Pearson M."/>
            <person name="Roberts A."/>
            <person name="Ryan E."/>
            <person name="Saif S."/>
            <person name="Shea T."/>
            <person name="Shenoy N."/>
            <person name="Sisk P."/>
            <person name="Stolte C."/>
            <person name="Sykes S."/>
            <person name="White J."/>
            <person name="Haas B."/>
            <person name="Nusbaum C."/>
            <person name="Birren B."/>
        </authorList>
    </citation>
    <scope>NUCLEOTIDE SEQUENCE [LARGE SCALE GENOMIC DNA]</scope>
    <source>
        <strain evidence="2 3">0608SB47</strain>
    </source>
</reference>
<dbReference type="Proteomes" id="UP000297591">
    <property type="component" value="Segment"/>
</dbReference>